<gene>
    <name evidence="1" type="ORF">OB919_06400</name>
</gene>
<dbReference type="RefSeq" id="WP_342807570.1">
    <property type="nucleotide sequence ID" value="NZ_JAOPJZ010000003.1"/>
</dbReference>
<dbReference type="Proteomes" id="UP001321047">
    <property type="component" value="Unassembled WGS sequence"/>
</dbReference>
<keyword evidence="2" id="KW-1185">Reference proteome</keyword>
<dbReference type="InterPro" id="IPR036890">
    <property type="entry name" value="HATPase_C_sf"/>
</dbReference>
<proteinExistence type="predicted"/>
<comment type="caution">
    <text evidence="1">The sequence shown here is derived from an EMBL/GenBank/DDBJ whole genome shotgun (WGS) entry which is preliminary data.</text>
</comment>
<dbReference type="SUPFAM" id="SSF55874">
    <property type="entry name" value="ATPase domain of HSP90 chaperone/DNA topoisomerase II/histidine kinase"/>
    <property type="match status" value="1"/>
</dbReference>
<dbReference type="Gene3D" id="3.30.565.10">
    <property type="entry name" value="Histidine kinase-like ATPase, C-terminal domain"/>
    <property type="match status" value="1"/>
</dbReference>
<sequence length="74" mass="7777">MGSLEAVDGFYIEDDGVSTDPEAVDRIFEPGYSIDGDDVGLGLSIIECVAAMHDCSFGVYERGAAGVASKSVIW</sequence>
<protein>
    <recommendedName>
        <fullName evidence="3">Histidine kinase/HSP90-like ATPase domain-containing protein</fullName>
    </recommendedName>
</protein>
<dbReference type="EMBL" id="JAOPJZ010000003">
    <property type="protein sequence ID" value="MCU4751611.1"/>
    <property type="molecule type" value="Genomic_DNA"/>
</dbReference>
<name>A0AAP2Z6U1_9EURY</name>
<evidence type="ECO:0000313" key="2">
    <source>
        <dbReference type="Proteomes" id="UP001321047"/>
    </source>
</evidence>
<accession>A0AAP2Z6U1</accession>
<dbReference type="AlphaFoldDB" id="A0AAP2Z6U1"/>
<evidence type="ECO:0008006" key="3">
    <source>
        <dbReference type="Google" id="ProtNLM"/>
    </source>
</evidence>
<evidence type="ECO:0000313" key="1">
    <source>
        <dbReference type="EMBL" id="MCU4751611.1"/>
    </source>
</evidence>
<organism evidence="1 2">
    <name type="scientific">Natronosalvus hydrolyticus</name>
    <dbReference type="NCBI Taxonomy" id="2979988"/>
    <lineage>
        <taxon>Archaea</taxon>
        <taxon>Methanobacteriati</taxon>
        <taxon>Methanobacteriota</taxon>
        <taxon>Stenosarchaea group</taxon>
        <taxon>Halobacteria</taxon>
        <taxon>Halobacteriales</taxon>
        <taxon>Natrialbaceae</taxon>
        <taxon>Natronosalvus</taxon>
    </lineage>
</organism>
<reference evidence="1 2" key="1">
    <citation type="submission" date="2022-09" db="EMBL/GenBank/DDBJ databases">
        <title>Enrichment on poylsaccharides allowed isolation of novel metabolic and taxonomic groups of Haloarchaea.</title>
        <authorList>
            <person name="Sorokin D.Y."/>
            <person name="Elcheninov A.G."/>
            <person name="Khizhniak T.V."/>
            <person name="Kolganova T.V."/>
            <person name="Kublanov I.V."/>
        </authorList>
    </citation>
    <scope>NUCLEOTIDE SEQUENCE [LARGE SCALE GENOMIC DNA]</scope>
    <source>
        <strain evidence="1 2">AArc-curdl1</strain>
    </source>
</reference>